<name>A0A409XYF8_9AGAR</name>
<dbReference type="InterPro" id="IPR020904">
    <property type="entry name" value="Sc_DH/Rdtase_CS"/>
</dbReference>
<dbReference type="InParanoid" id="A0A409XYF8"/>
<evidence type="ECO:0000313" key="4">
    <source>
        <dbReference type="EMBL" id="PPQ95802.1"/>
    </source>
</evidence>
<dbReference type="PROSITE" id="PS00061">
    <property type="entry name" value="ADH_SHORT"/>
    <property type="match status" value="1"/>
</dbReference>
<dbReference type="PRINTS" id="PR00080">
    <property type="entry name" value="SDRFAMILY"/>
</dbReference>
<dbReference type="SUPFAM" id="SSF51735">
    <property type="entry name" value="NAD(P)-binding Rossmann-fold domains"/>
    <property type="match status" value="1"/>
</dbReference>
<dbReference type="EMBL" id="NHYE01001412">
    <property type="protein sequence ID" value="PPQ95802.1"/>
    <property type="molecule type" value="Genomic_DNA"/>
</dbReference>
<dbReference type="FunFam" id="3.40.50.720:FF:000084">
    <property type="entry name" value="Short-chain dehydrogenase reductase"/>
    <property type="match status" value="1"/>
</dbReference>
<comment type="caution">
    <text evidence="4">The sequence shown here is derived from an EMBL/GenBank/DDBJ whole genome shotgun (WGS) entry which is preliminary data.</text>
</comment>
<evidence type="ECO:0000256" key="1">
    <source>
        <dbReference type="ARBA" id="ARBA00006484"/>
    </source>
</evidence>
<dbReference type="PANTHER" id="PTHR48107">
    <property type="entry name" value="NADPH-DEPENDENT ALDEHYDE REDUCTASE-LIKE PROTEIN, CHLOROPLASTIC-RELATED"/>
    <property type="match status" value="1"/>
</dbReference>
<protein>
    <submittedName>
        <fullName evidence="4">Uncharacterized protein</fullName>
    </submittedName>
</protein>
<dbReference type="OrthoDB" id="1393670at2759"/>
<gene>
    <name evidence="4" type="ORF">CVT26_015943</name>
</gene>
<keyword evidence="3" id="KW-0560">Oxidoreductase</keyword>
<dbReference type="Pfam" id="PF13561">
    <property type="entry name" value="adh_short_C2"/>
    <property type="match status" value="1"/>
</dbReference>
<evidence type="ECO:0000256" key="3">
    <source>
        <dbReference type="ARBA" id="ARBA00023002"/>
    </source>
</evidence>
<dbReference type="STRING" id="231916.A0A409XYF8"/>
<evidence type="ECO:0000313" key="5">
    <source>
        <dbReference type="Proteomes" id="UP000284706"/>
    </source>
</evidence>
<keyword evidence="2" id="KW-0521">NADP</keyword>
<dbReference type="GO" id="GO:0016614">
    <property type="term" value="F:oxidoreductase activity, acting on CH-OH group of donors"/>
    <property type="evidence" value="ECO:0007669"/>
    <property type="project" value="UniProtKB-ARBA"/>
</dbReference>
<sequence>MSAEDIITAYSVAVPEKQQQKLPGLDKEMKPHLEYTKLEYWDENGKPYLVEYQGSGKLKGKTAIVTGGDSGIGRAAAIMFAREGATGITITYLPEEAEDAKDAKKMIEDSGAKCNIVEADLMEEANCKKVVDSHLQAFGKLDILVNNASKQIICKQFEEIDLKQVESTFRSNILQMFAVTKFALPHLKRGSNIINTTSVTAYRGSAGLVDYSSTKGAILTFTRSLATQLAPKGIRVNAVAPGPIVTALQAGSRPADNMEGLGVGMPLHGRAGQPAEAGPSYVFLASSDSNIMTGQVIHINSGEHIGGS</sequence>
<dbReference type="Proteomes" id="UP000284706">
    <property type="component" value="Unassembled WGS sequence"/>
</dbReference>
<accession>A0A409XYF8</accession>
<proteinExistence type="inferred from homology"/>
<evidence type="ECO:0000256" key="2">
    <source>
        <dbReference type="ARBA" id="ARBA00022857"/>
    </source>
</evidence>
<reference evidence="4 5" key="1">
    <citation type="journal article" date="2018" name="Evol. Lett.">
        <title>Horizontal gene cluster transfer increased hallucinogenic mushroom diversity.</title>
        <authorList>
            <person name="Reynolds H.T."/>
            <person name="Vijayakumar V."/>
            <person name="Gluck-Thaler E."/>
            <person name="Korotkin H.B."/>
            <person name="Matheny P.B."/>
            <person name="Slot J.C."/>
        </authorList>
    </citation>
    <scope>NUCLEOTIDE SEQUENCE [LARGE SCALE GENOMIC DNA]</scope>
    <source>
        <strain evidence="4 5">SRW20</strain>
    </source>
</reference>
<organism evidence="4 5">
    <name type="scientific">Gymnopilus dilepis</name>
    <dbReference type="NCBI Taxonomy" id="231916"/>
    <lineage>
        <taxon>Eukaryota</taxon>
        <taxon>Fungi</taxon>
        <taxon>Dikarya</taxon>
        <taxon>Basidiomycota</taxon>
        <taxon>Agaricomycotina</taxon>
        <taxon>Agaricomycetes</taxon>
        <taxon>Agaricomycetidae</taxon>
        <taxon>Agaricales</taxon>
        <taxon>Agaricineae</taxon>
        <taxon>Hymenogastraceae</taxon>
        <taxon>Gymnopilus</taxon>
    </lineage>
</organism>
<dbReference type="InterPro" id="IPR002347">
    <property type="entry name" value="SDR_fam"/>
</dbReference>
<dbReference type="Gene3D" id="3.40.50.720">
    <property type="entry name" value="NAD(P)-binding Rossmann-like Domain"/>
    <property type="match status" value="1"/>
</dbReference>
<dbReference type="InterPro" id="IPR036291">
    <property type="entry name" value="NAD(P)-bd_dom_sf"/>
</dbReference>
<dbReference type="FunCoup" id="A0A409XYF8">
    <property type="interactions" value="2"/>
</dbReference>
<dbReference type="PRINTS" id="PR00081">
    <property type="entry name" value="GDHRDH"/>
</dbReference>
<comment type="similarity">
    <text evidence="1">Belongs to the short-chain dehydrogenases/reductases (SDR) family.</text>
</comment>
<dbReference type="AlphaFoldDB" id="A0A409XYF8"/>
<dbReference type="PANTHER" id="PTHR48107:SF16">
    <property type="entry name" value="NADPH-DEPENDENT ALDEHYDE REDUCTASE 1, CHLOROPLASTIC"/>
    <property type="match status" value="1"/>
</dbReference>
<keyword evidence="5" id="KW-1185">Reference proteome</keyword>